<feature type="domain" description="Rhodopsin" evidence="18">
    <location>
        <begin position="119"/>
        <end position="344"/>
    </location>
</feature>
<dbReference type="AlphaFoldDB" id="A0A218YZB5"/>
<evidence type="ECO:0000256" key="2">
    <source>
        <dbReference type="ARBA" id="ARBA00004589"/>
    </source>
</evidence>
<feature type="transmembrane region" description="Helical" evidence="15">
    <location>
        <begin position="204"/>
        <end position="226"/>
    </location>
</feature>
<dbReference type="Pfam" id="PF20684">
    <property type="entry name" value="Fung_rhodopsin"/>
    <property type="match status" value="1"/>
</dbReference>
<feature type="transmembrane region" description="Helical" evidence="15">
    <location>
        <begin position="320"/>
        <end position="340"/>
    </location>
</feature>
<dbReference type="InParanoid" id="A0A218YZB5"/>
<dbReference type="OrthoDB" id="5329176at2759"/>
<comment type="similarity">
    <text evidence="13">Belongs to the SAT4 family.</text>
</comment>
<gene>
    <name evidence="19" type="ORF">B2J93_1078</name>
</gene>
<comment type="caution">
    <text evidence="19">The sequence shown here is derived from an EMBL/GenBank/DDBJ whole genome shotgun (WGS) entry which is preliminary data.</text>
</comment>
<accession>A0A218YZB5</accession>
<keyword evidence="20" id="KW-1185">Reference proteome</keyword>
<name>A0A218YZB5_9HELO</name>
<reference evidence="19 20" key="1">
    <citation type="submission" date="2017-04" db="EMBL/GenBank/DDBJ databases">
        <title>Draft genome sequence of Marssonina coronaria NL1: causal agent of apple blotch.</title>
        <authorList>
            <person name="Cheng Q."/>
        </authorList>
    </citation>
    <scope>NUCLEOTIDE SEQUENCE [LARGE SCALE GENOMIC DNA]</scope>
    <source>
        <strain evidence="19 20">NL1</strain>
    </source>
</reference>
<organism evidence="19 20">
    <name type="scientific">Diplocarpon coronariae</name>
    <dbReference type="NCBI Taxonomy" id="2795749"/>
    <lineage>
        <taxon>Eukaryota</taxon>
        <taxon>Fungi</taxon>
        <taxon>Dikarya</taxon>
        <taxon>Ascomycota</taxon>
        <taxon>Pezizomycotina</taxon>
        <taxon>Leotiomycetes</taxon>
        <taxon>Helotiales</taxon>
        <taxon>Drepanopezizaceae</taxon>
        <taxon>Diplocarpon</taxon>
    </lineage>
</organism>
<keyword evidence="11" id="KW-1015">Disulfide bond</keyword>
<evidence type="ECO:0000256" key="11">
    <source>
        <dbReference type="ARBA" id="ARBA00023157"/>
    </source>
</evidence>
<evidence type="ECO:0000256" key="4">
    <source>
        <dbReference type="ARBA" id="ARBA00010031"/>
    </source>
</evidence>
<dbReference type="InterPro" id="IPR049326">
    <property type="entry name" value="Rhodopsin_dom_fungi"/>
</dbReference>
<evidence type="ECO:0000313" key="20">
    <source>
        <dbReference type="Proteomes" id="UP000242519"/>
    </source>
</evidence>
<evidence type="ECO:0000256" key="13">
    <source>
        <dbReference type="ARBA" id="ARBA00038359"/>
    </source>
</evidence>
<evidence type="ECO:0000256" key="3">
    <source>
        <dbReference type="ARBA" id="ARBA00004613"/>
    </source>
</evidence>
<feature type="domain" description="CFEM" evidence="17">
    <location>
        <begin position="27"/>
        <end position="90"/>
    </location>
</feature>
<dbReference type="InterPro" id="IPR008427">
    <property type="entry name" value="Extracellular_membr_CFEM_dom"/>
</dbReference>
<sequence>MLLRRLLPLPALVSGVVAQLDILYLATAFPACTLQCSLEILPPAGCDFNDMRSCLCTNHDLQYQVSVCAMHNCTVPEQYQSLTVFQNHVCDGIPQPSRGPIVLRSAILLACFTFPIVILRFISRVVIAQKIWWDDWTLLVTAIFMLPMVVVPIYPAAGLGMGKHFYNLFYATQIFYVLTQTLGKISILLLYLRIFPYERFRGILLFAMAVIACHAVAFVFAVVFQCTPVRSIWDRQIPGHCINRQAMIYTGAGISIFEDFAIMFIPILELRRLNMSRRKRAAIGFMFAVGSFATVTSIVRLFYITSYGNSVDETWYNVDLIIWSTIETYSAAICACLMCIRPLLLKWLPGPLNSSLGGSESTNPSWAQKVSSKLRHSWVFGMPPQDVHSTVDSLDSESEDIHVTLDSSISFERKEGQPSLSTAREKEDSETLASSDHVRIR</sequence>
<dbReference type="GO" id="GO:0098552">
    <property type="term" value="C:side of membrane"/>
    <property type="evidence" value="ECO:0007669"/>
    <property type="project" value="UniProtKB-KW"/>
</dbReference>
<feature type="transmembrane region" description="Helical" evidence="15">
    <location>
        <begin position="101"/>
        <end position="123"/>
    </location>
</feature>
<feature type="transmembrane region" description="Helical" evidence="15">
    <location>
        <begin position="282"/>
        <end position="304"/>
    </location>
</feature>
<dbReference type="Proteomes" id="UP000242519">
    <property type="component" value="Unassembled WGS sequence"/>
</dbReference>
<dbReference type="InterPro" id="IPR052337">
    <property type="entry name" value="SAT4-like"/>
</dbReference>
<evidence type="ECO:0000256" key="10">
    <source>
        <dbReference type="ARBA" id="ARBA00023136"/>
    </source>
</evidence>
<keyword evidence="9 15" id="KW-1133">Transmembrane helix</keyword>
<keyword evidence="6" id="KW-0325">Glycoprotein</keyword>
<evidence type="ECO:0000256" key="9">
    <source>
        <dbReference type="ARBA" id="ARBA00022989"/>
    </source>
</evidence>
<keyword evidence="6" id="KW-0336">GPI-anchor</keyword>
<dbReference type="STRING" id="503106.A0A218YZB5"/>
<dbReference type="EMBL" id="MZNU01000313">
    <property type="protein sequence ID" value="OWP00693.1"/>
    <property type="molecule type" value="Genomic_DNA"/>
</dbReference>
<comment type="similarity">
    <text evidence="4">Belongs to the RBT5 family.</text>
</comment>
<evidence type="ECO:0000256" key="12">
    <source>
        <dbReference type="ARBA" id="ARBA00023288"/>
    </source>
</evidence>
<keyword evidence="5" id="KW-0964">Secreted</keyword>
<evidence type="ECO:0000256" key="16">
    <source>
        <dbReference type="SAM" id="SignalP"/>
    </source>
</evidence>
<keyword evidence="8 16" id="KW-0732">Signal</keyword>
<feature type="transmembrane region" description="Helical" evidence="15">
    <location>
        <begin position="135"/>
        <end position="154"/>
    </location>
</feature>
<feature type="signal peptide" evidence="16">
    <location>
        <begin position="1"/>
        <end position="18"/>
    </location>
</feature>
<evidence type="ECO:0000256" key="7">
    <source>
        <dbReference type="ARBA" id="ARBA00022692"/>
    </source>
</evidence>
<dbReference type="GO" id="GO:0005576">
    <property type="term" value="C:extracellular region"/>
    <property type="evidence" value="ECO:0007669"/>
    <property type="project" value="UniProtKB-SubCell"/>
</dbReference>
<feature type="transmembrane region" description="Helical" evidence="15">
    <location>
        <begin position="174"/>
        <end position="192"/>
    </location>
</feature>
<evidence type="ECO:0000256" key="14">
    <source>
        <dbReference type="SAM" id="MobiDB-lite"/>
    </source>
</evidence>
<feature type="transmembrane region" description="Helical" evidence="15">
    <location>
        <begin position="246"/>
        <end position="270"/>
    </location>
</feature>
<evidence type="ECO:0000256" key="15">
    <source>
        <dbReference type="SAM" id="Phobius"/>
    </source>
</evidence>
<evidence type="ECO:0000256" key="6">
    <source>
        <dbReference type="ARBA" id="ARBA00022622"/>
    </source>
</evidence>
<evidence type="ECO:0000313" key="19">
    <source>
        <dbReference type="EMBL" id="OWP00693.1"/>
    </source>
</evidence>
<proteinExistence type="inferred from homology"/>
<evidence type="ECO:0000256" key="1">
    <source>
        <dbReference type="ARBA" id="ARBA00004141"/>
    </source>
</evidence>
<dbReference type="Pfam" id="PF05730">
    <property type="entry name" value="CFEM"/>
    <property type="match status" value="1"/>
</dbReference>
<dbReference type="PANTHER" id="PTHR33048:SF131">
    <property type="entry name" value="INTEGRAL MEMBRANE PROTEIN"/>
    <property type="match status" value="1"/>
</dbReference>
<feature type="region of interest" description="Disordered" evidence="14">
    <location>
        <begin position="407"/>
        <end position="441"/>
    </location>
</feature>
<keyword evidence="10 15" id="KW-0472">Membrane</keyword>
<comment type="subcellular location">
    <subcellularLocation>
        <location evidence="2">Membrane</location>
        <topology evidence="2">Lipid-anchor</topology>
        <topology evidence="2">GPI-anchor</topology>
    </subcellularLocation>
    <subcellularLocation>
        <location evidence="1">Membrane</location>
        <topology evidence="1">Multi-pass membrane protein</topology>
    </subcellularLocation>
    <subcellularLocation>
        <location evidence="3">Secreted</location>
    </subcellularLocation>
</comment>
<keyword evidence="12" id="KW-0449">Lipoprotein</keyword>
<evidence type="ECO:0000256" key="8">
    <source>
        <dbReference type="ARBA" id="ARBA00022729"/>
    </source>
</evidence>
<feature type="chain" id="PRO_5012374824" evidence="16">
    <location>
        <begin position="19"/>
        <end position="441"/>
    </location>
</feature>
<evidence type="ECO:0000256" key="5">
    <source>
        <dbReference type="ARBA" id="ARBA00022525"/>
    </source>
</evidence>
<evidence type="ECO:0000259" key="18">
    <source>
        <dbReference type="Pfam" id="PF20684"/>
    </source>
</evidence>
<protein>
    <submittedName>
        <fullName evidence="19">Integral membrane protein</fullName>
    </submittedName>
</protein>
<dbReference type="PANTHER" id="PTHR33048">
    <property type="entry name" value="PTH11-LIKE INTEGRAL MEMBRANE PROTEIN (AFU_ORTHOLOGUE AFUA_5G11245)"/>
    <property type="match status" value="1"/>
</dbReference>
<keyword evidence="7 15" id="KW-0812">Transmembrane</keyword>
<evidence type="ECO:0000259" key="17">
    <source>
        <dbReference type="Pfam" id="PF05730"/>
    </source>
</evidence>